<dbReference type="Proteomes" id="UP000742786">
    <property type="component" value="Unassembled WGS sequence"/>
</dbReference>
<dbReference type="GO" id="GO:0016226">
    <property type="term" value="P:iron-sulfur cluster assembly"/>
    <property type="evidence" value="ECO:0007669"/>
    <property type="project" value="TreeGrafter"/>
</dbReference>
<protein>
    <submittedName>
        <fullName evidence="3">Folate-dependent protein for Fe/S cluster synthesis/repair in oxidative stress</fullName>
    </submittedName>
</protein>
<dbReference type="Gene3D" id="2.40.30.160">
    <property type="match status" value="1"/>
</dbReference>
<dbReference type="EMBL" id="CAJQUM010000001">
    <property type="protein sequence ID" value="CAG4882847.1"/>
    <property type="molecule type" value="Genomic_DNA"/>
</dbReference>
<dbReference type="PANTHER" id="PTHR22602:SF0">
    <property type="entry name" value="TRANSFERASE CAF17, MITOCHONDRIAL-RELATED"/>
    <property type="match status" value="1"/>
</dbReference>
<name>A0A916N1M6_9PROT</name>
<reference evidence="3" key="1">
    <citation type="submission" date="2021-04" db="EMBL/GenBank/DDBJ databases">
        <authorList>
            <person name="Hornung B."/>
        </authorList>
    </citation>
    <scope>NUCLEOTIDE SEQUENCE</scope>
    <source>
        <strain evidence="3">G5G6</strain>
    </source>
</reference>
<dbReference type="AlphaFoldDB" id="A0A916N1M6"/>
<evidence type="ECO:0000259" key="2">
    <source>
        <dbReference type="Pfam" id="PF01571"/>
    </source>
</evidence>
<accession>A0A916N1M6</accession>
<gene>
    <name evidence="3" type="ORF">GTOL_10729</name>
</gene>
<feature type="binding site" evidence="1">
    <location>
        <position position="176"/>
    </location>
    <ligand>
        <name>substrate</name>
    </ligand>
</feature>
<organism evidence="3 4">
    <name type="scientific">Georgfuchsia toluolica</name>
    <dbReference type="NCBI Taxonomy" id="424218"/>
    <lineage>
        <taxon>Bacteria</taxon>
        <taxon>Pseudomonadati</taxon>
        <taxon>Pseudomonadota</taxon>
        <taxon>Betaproteobacteria</taxon>
        <taxon>Nitrosomonadales</taxon>
        <taxon>Sterolibacteriaceae</taxon>
        <taxon>Georgfuchsia</taxon>
    </lineage>
</organism>
<dbReference type="Gene3D" id="3.30.70.1630">
    <property type="match status" value="1"/>
</dbReference>
<feature type="domain" description="GCVT N-terminal" evidence="2">
    <location>
        <begin position="28"/>
        <end position="148"/>
    </location>
</feature>
<evidence type="ECO:0000256" key="1">
    <source>
        <dbReference type="PIRSR" id="PIRSR006487-1"/>
    </source>
</evidence>
<dbReference type="PIRSF" id="PIRSF006487">
    <property type="entry name" value="GcvT"/>
    <property type="match status" value="1"/>
</dbReference>
<dbReference type="RefSeq" id="WP_220634877.1">
    <property type="nucleotide sequence ID" value="NZ_CAJQUM010000001.1"/>
</dbReference>
<evidence type="ECO:0000313" key="3">
    <source>
        <dbReference type="EMBL" id="CAG4882847.1"/>
    </source>
</evidence>
<sequence>MVNDWLESLRTTGFDADFESTGNPGVDAQRVANGTVIAPLSHLGIIQVQGGDAIEFLHNLLSNDVSSLGEKELRRAALCNPKGRILANFLLWRDADVITLQLSADLLPIIQKKLSMYVLRSKVKLGDAGESLACIGLAGPQAAVLLQQQGFPQPGPMQQQAFENGTVLGLGDRRFEIVIAAGKAAALWQTLCVAAQPVGIAAWRGLDIAAGMPLITAATMEEFVPQMVNYELIGGVSFKKGCYPGQEIVARTQHLGKIKRRMYRAHTVMDKLADGTAVYASETGEQACGAVVMSAPSVQGGLDLLLVAQSSCVAAGEIHLGNPSGPVPRILPLPYVVE</sequence>
<keyword evidence="4" id="KW-1185">Reference proteome</keyword>
<dbReference type="SUPFAM" id="SSF103025">
    <property type="entry name" value="Folate-binding domain"/>
    <property type="match status" value="1"/>
</dbReference>
<dbReference type="Pfam" id="PF01571">
    <property type="entry name" value="GCV_T"/>
    <property type="match status" value="1"/>
</dbReference>
<proteinExistence type="predicted"/>
<dbReference type="InterPro" id="IPR045179">
    <property type="entry name" value="YgfZ/GcvT"/>
</dbReference>
<evidence type="ECO:0000313" key="4">
    <source>
        <dbReference type="Proteomes" id="UP000742786"/>
    </source>
</evidence>
<comment type="caution">
    <text evidence="3">The sequence shown here is derived from an EMBL/GenBank/DDBJ whole genome shotgun (WGS) entry which is preliminary data.</text>
</comment>
<dbReference type="Gene3D" id="3.30.70.1400">
    <property type="entry name" value="Aminomethyltransferase beta-barrel domains"/>
    <property type="match status" value="1"/>
</dbReference>
<dbReference type="InterPro" id="IPR006222">
    <property type="entry name" value="GCVT_N"/>
</dbReference>
<dbReference type="NCBIfam" id="TIGR03317">
    <property type="entry name" value="ygfZ_signature"/>
    <property type="match status" value="1"/>
</dbReference>
<dbReference type="InterPro" id="IPR017703">
    <property type="entry name" value="YgfZ/GCV_T_CS"/>
</dbReference>
<dbReference type="PANTHER" id="PTHR22602">
    <property type="entry name" value="TRANSFERASE CAF17, MITOCHONDRIAL-RELATED"/>
    <property type="match status" value="1"/>
</dbReference>